<evidence type="ECO:0000313" key="4">
    <source>
        <dbReference type="EMBL" id="EEU37630.1"/>
    </source>
</evidence>
<name>C7ZEA8_FUSV7</name>
<proteinExistence type="inferred from homology"/>
<dbReference type="PROSITE" id="PS50404">
    <property type="entry name" value="GST_NTER"/>
    <property type="match status" value="1"/>
</dbReference>
<dbReference type="InterPro" id="IPR010987">
    <property type="entry name" value="Glutathione-S-Trfase_C-like"/>
</dbReference>
<dbReference type="Pfam" id="PF13409">
    <property type="entry name" value="GST_N_2"/>
    <property type="match status" value="1"/>
</dbReference>
<accession>C7ZEA8</accession>
<dbReference type="Gene3D" id="3.40.30.10">
    <property type="entry name" value="Glutaredoxin"/>
    <property type="match status" value="1"/>
</dbReference>
<evidence type="ECO:0000259" key="2">
    <source>
        <dbReference type="PROSITE" id="PS50404"/>
    </source>
</evidence>
<dbReference type="OrthoDB" id="2309723at2759"/>
<dbReference type="PANTHER" id="PTHR44051">
    <property type="entry name" value="GLUTATHIONE S-TRANSFERASE-RELATED"/>
    <property type="match status" value="1"/>
</dbReference>
<dbReference type="Pfam" id="PF00043">
    <property type="entry name" value="GST_C"/>
    <property type="match status" value="1"/>
</dbReference>
<dbReference type="SUPFAM" id="SSF52833">
    <property type="entry name" value="Thioredoxin-like"/>
    <property type="match status" value="1"/>
</dbReference>
<feature type="domain" description="GST N-terminal" evidence="2">
    <location>
        <begin position="1"/>
        <end position="82"/>
    </location>
</feature>
<dbReference type="VEuPathDB" id="FungiDB:NECHADRAFT_87562"/>
<evidence type="ECO:0000259" key="3">
    <source>
        <dbReference type="PROSITE" id="PS50405"/>
    </source>
</evidence>
<feature type="domain" description="GST C-terminal" evidence="3">
    <location>
        <begin position="88"/>
        <end position="225"/>
    </location>
</feature>
<dbReference type="HOGENOM" id="CLU_011226_6_3_1"/>
<dbReference type="EMBL" id="GG698921">
    <property type="protein sequence ID" value="EEU37630.1"/>
    <property type="molecule type" value="Genomic_DNA"/>
</dbReference>
<gene>
    <name evidence="4" type="ORF">NECHADRAFT_87562</name>
</gene>
<dbReference type="SUPFAM" id="SSF47616">
    <property type="entry name" value="GST C-terminal domain-like"/>
    <property type="match status" value="1"/>
</dbReference>
<dbReference type="eggNOG" id="KOG0867">
    <property type="taxonomic scope" value="Eukaryota"/>
</dbReference>
<dbReference type="AlphaFoldDB" id="C7ZEA8"/>
<dbReference type="Proteomes" id="UP000005206">
    <property type="component" value="Chromosome 12"/>
</dbReference>
<dbReference type="GeneID" id="9669153"/>
<dbReference type="FunCoup" id="C7ZEA8">
    <property type="interactions" value="573"/>
</dbReference>
<dbReference type="InterPro" id="IPR036282">
    <property type="entry name" value="Glutathione-S-Trfase_C_sf"/>
</dbReference>
<dbReference type="STRING" id="660122.C7ZEA8"/>
<dbReference type="Gene3D" id="1.20.1050.10">
    <property type="match status" value="1"/>
</dbReference>
<protein>
    <recommendedName>
        <fullName evidence="6">GST N-terminal domain-containing protein</fullName>
    </recommendedName>
</protein>
<dbReference type="RefSeq" id="XP_003043343.1">
    <property type="nucleotide sequence ID" value="XM_003043297.1"/>
</dbReference>
<keyword evidence="5" id="KW-1185">Reference proteome</keyword>
<dbReference type="PANTHER" id="PTHR44051:SF8">
    <property type="entry name" value="GLUTATHIONE S-TRANSFERASE GSTA"/>
    <property type="match status" value="1"/>
</dbReference>
<dbReference type="InParanoid" id="C7ZEA8"/>
<evidence type="ECO:0000313" key="5">
    <source>
        <dbReference type="Proteomes" id="UP000005206"/>
    </source>
</evidence>
<dbReference type="InterPro" id="IPR036249">
    <property type="entry name" value="Thioredoxin-like_sf"/>
</dbReference>
<dbReference type="InterPro" id="IPR004046">
    <property type="entry name" value="GST_C"/>
</dbReference>
<dbReference type="InterPro" id="IPR040079">
    <property type="entry name" value="Glutathione_S-Trfase"/>
</dbReference>
<dbReference type="KEGG" id="nhe:NECHADRAFT_87562"/>
<comment type="similarity">
    <text evidence="1">Belongs to the GST superfamily.</text>
</comment>
<evidence type="ECO:0008006" key="6">
    <source>
        <dbReference type="Google" id="ProtNLM"/>
    </source>
</evidence>
<dbReference type="PROSITE" id="PS50405">
    <property type="entry name" value="GST_CTER"/>
    <property type="match status" value="1"/>
</dbReference>
<dbReference type="OMA" id="AICRYFE"/>
<sequence length="248" mass="28158">MLLYDSLGINTCAVRLFILERGHVSLDVKNIDIMTMENRKPAYIKNVHSRGTVPALRISDDFVLTEITAIAEYLDETANGGESLFGTTALERAETRMWLRRADLEICEPVTSYYRNDPDTIDFYRGNRIPCPEARLWQKVNICQALNRLDDELEDKKWLCGDRFSAADIHFYGLMKPIPQAPIICGFLVISPYPQTRSPSRGFKIAVKKTRGRERSTFSSHDTLTTNNSHRSQGKGCTACFSRVGNEK</sequence>
<dbReference type="InterPro" id="IPR004045">
    <property type="entry name" value="Glutathione_S-Trfase_N"/>
</dbReference>
<reference evidence="4 5" key="1">
    <citation type="journal article" date="2009" name="PLoS Genet.">
        <title>The genome of Nectria haematococca: contribution of supernumerary chromosomes to gene expansion.</title>
        <authorList>
            <person name="Coleman J.J."/>
            <person name="Rounsley S.D."/>
            <person name="Rodriguez-Carres M."/>
            <person name="Kuo A."/>
            <person name="Wasmann C.C."/>
            <person name="Grimwood J."/>
            <person name="Schmutz J."/>
            <person name="Taga M."/>
            <person name="White G.J."/>
            <person name="Zhou S."/>
            <person name="Schwartz D.C."/>
            <person name="Freitag M."/>
            <person name="Ma L.J."/>
            <person name="Danchin E.G."/>
            <person name="Henrissat B."/>
            <person name="Coutinho P.M."/>
            <person name="Nelson D.R."/>
            <person name="Straney D."/>
            <person name="Napoli C.A."/>
            <person name="Barker B.M."/>
            <person name="Gribskov M."/>
            <person name="Rep M."/>
            <person name="Kroken S."/>
            <person name="Molnar I."/>
            <person name="Rensing C."/>
            <person name="Kennell J.C."/>
            <person name="Zamora J."/>
            <person name="Farman M.L."/>
            <person name="Selker E.U."/>
            <person name="Salamov A."/>
            <person name="Shapiro H."/>
            <person name="Pangilinan J."/>
            <person name="Lindquist E."/>
            <person name="Lamers C."/>
            <person name="Grigoriev I.V."/>
            <person name="Geiser D.M."/>
            <person name="Covert S.F."/>
            <person name="Temporini E."/>
            <person name="Vanetten H.D."/>
        </authorList>
    </citation>
    <scope>NUCLEOTIDE SEQUENCE [LARGE SCALE GENOMIC DNA]</scope>
    <source>
        <strain evidence="5">ATCC MYA-4622 / CBS 123669 / FGSC 9596 / NRRL 45880 / 77-13-4</strain>
    </source>
</reference>
<organism evidence="4 5">
    <name type="scientific">Fusarium vanettenii (strain ATCC MYA-4622 / CBS 123669 / FGSC 9596 / NRRL 45880 / 77-13-4)</name>
    <name type="common">Fusarium solani subsp. pisi</name>
    <dbReference type="NCBI Taxonomy" id="660122"/>
    <lineage>
        <taxon>Eukaryota</taxon>
        <taxon>Fungi</taxon>
        <taxon>Dikarya</taxon>
        <taxon>Ascomycota</taxon>
        <taxon>Pezizomycotina</taxon>
        <taxon>Sordariomycetes</taxon>
        <taxon>Hypocreomycetidae</taxon>
        <taxon>Hypocreales</taxon>
        <taxon>Nectriaceae</taxon>
        <taxon>Fusarium</taxon>
        <taxon>Fusarium solani species complex</taxon>
        <taxon>Fusarium vanettenii</taxon>
    </lineage>
</organism>
<evidence type="ECO:0000256" key="1">
    <source>
        <dbReference type="ARBA" id="ARBA00007409"/>
    </source>
</evidence>
<dbReference type="SFLD" id="SFLDS00019">
    <property type="entry name" value="Glutathione_Transferase_(cytos"/>
    <property type="match status" value="1"/>
</dbReference>